<evidence type="ECO:0000313" key="1">
    <source>
        <dbReference type="EMBL" id="VFU32142.1"/>
    </source>
</evidence>
<sequence>MENPNQLKPPLRSNNKYDNVSNFAVLDKYRRCMPVWPIESRSCSDSREEYNFPDSRGSPNYILTSFFA</sequence>
<accession>A0A6N2L4G7</accession>
<name>A0A6N2L4G7_SALVM</name>
<gene>
    <name evidence="1" type="ORF">SVIM_LOCUS139515</name>
</gene>
<reference evidence="1" key="1">
    <citation type="submission" date="2019-03" db="EMBL/GenBank/DDBJ databases">
        <authorList>
            <person name="Mank J."/>
            <person name="Almeida P."/>
        </authorList>
    </citation>
    <scope>NUCLEOTIDE SEQUENCE</scope>
    <source>
        <strain evidence="1">78183</strain>
    </source>
</reference>
<dbReference type="EMBL" id="CAADRP010000779">
    <property type="protein sequence ID" value="VFU32142.1"/>
    <property type="molecule type" value="Genomic_DNA"/>
</dbReference>
<proteinExistence type="predicted"/>
<protein>
    <submittedName>
        <fullName evidence="1">Uncharacterized protein</fullName>
    </submittedName>
</protein>
<organism evidence="1">
    <name type="scientific">Salix viminalis</name>
    <name type="common">Common osier</name>
    <name type="synonym">Basket willow</name>
    <dbReference type="NCBI Taxonomy" id="40686"/>
    <lineage>
        <taxon>Eukaryota</taxon>
        <taxon>Viridiplantae</taxon>
        <taxon>Streptophyta</taxon>
        <taxon>Embryophyta</taxon>
        <taxon>Tracheophyta</taxon>
        <taxon>Spermatophyta</taxon>
        <taxon>Magnoliopsida</taxon>
        <taxon>eudicotyledons</taxon>
        <taxon>Gunneridae</taxon>
        <taxon>Pentapetalae</taxon>
        <taxon>rosids</taxon>
        <taxon>fabids</taxon>
        <taxon>Malpighiales</taxon>
        <taxon>Salicaceae</taxon>
        <taxon>Saliceae</taxon>
        <taxon>Salix</taxon>
    </lineage>
</organism>
<dbReference type="AlphaFoldDB" id="A0A6N2L4G7"/>